<dbReference type="CDD" id="cd16917">
    <property type="entry name" value="HATPase_UhpB-NarQ-NarX-like"/>
    <property type="match status" value="1"/>
</dbReference>
<dbReference type="Gene3D" id="3.30.450.40">
    <property type="match status" value="2"/>
</dbReference>
<dbReference type="Pfam" id="PF02518">
    <property type="entry name" value="HATPase_c"/>
    <property type="match status" value="1"/>
</dbReference>
<feature type="region of interest" description="Disordered" evidence="9">
    <location>
        <begin position="515"/>
        <end position="540"/>
    </location>
</feature>
<evidence type="ECO:0000256" key="7">
    <source>
        <dbReference type="ARBA" id="ARBA00022840"/>
    </source>
</evidence>
<keyword evidence="5" id="KW-0547">Nucleotide-binding</keyword>
<evidence type="ECO:0000256" key="2">
    <source>
        <dbReference type="ARBA" id="ARBA00012438"/>
    </source>
</evidence>
<evidence type="ECO:0000256" key="8">
    <source>
        <dbReference type="ARBA" id="ARBA00023012"/>
    </source>
</evidence>
<dbReference type="GO" id="GO:0016020">
    <property type="term" value="C:membrane"/>
    <property type="evidence" value="ECO:0007669"/>
    <property type="project" value="InterPro"/>
</dbReference>
<dbReference type="Gene3D" id="1.20.5.1930">
    <property type="match status" value="1"/>
</dbReference>
<keyword evidence="12" id="KW-1185">Reference proteome</keyword>
<dbReference type="Gene3D" id="3.30.565.10">
    <property type="entry name" value="Histidine kinase-like ATPase, C-terminal domain"/>
    <property type="match status" value="1"/>
</dbReference>
<evidence type="ECO:0000256" key="5">
    <source>
        <dbReference type="ARBA" id="ARBA00022741"/>
    </source>
</evidence>
<dbReference type="Proteomes" id="UP000005940">
    <property type="component" value="Chromosome"/>
</dbReference>
<gene>
    <name evidence="11" type="ORF">STSU_002350</name>
</gene>
<dbReference type="InterPro" id="IPR036890">
    <property type="entry name" value="HATPase_C_sf"/>
</dbReference>
<reference evidence="11 12" key="1">
    <citation type="journal article" date="2012" name="J. Bacteriol.">
        <title>Draft genome of Streptomyces tsukubaensis NRRL 18488, the producer of the clinically important immunosuppressant tacrolimus (FK506).</title>
        <authorList>
            <person name="Barreiro C."/>
            <person name="Prieto C."/>
            <person name="Sola-Landa A."/>
            <person name="Solera E."/>
            <person name="Martinez-Castro M."/>
            <person name="Perez-Redondo R."/>
            <person name="Garcia-Estrada C."/>
            <person name="Aparicio J.F."/>
            <person name="Fernandez-Martinez L.T."/>
            <person name="Santos-Aberturas J."/>
            <person name="Salehi-Najafabadi Z."/>
            <person name="Rodriguez-Garcia A."/>
            <person name="Tauch A."/>
            <person name="Martin J.F."/>
        </authorList>
    </citation>
    <scope>NUCLEOTIDE SEQUENCE [LARGE SCALE GENOMIC DNA]</scope>
    <source>
        <strain evidence="12">DSM 42081 / NBRC 108919 / NRRL 18488 / 9993</strain>
    </source>
</reference>
<dbReference type="InterPro" id="IPR003594">
    <property type="entry name" value="HATPase_dom"/>
</dbReference>
<keyword evidence="6 11" id="KW-0418">Kinase</keyword>
<dbReference type="AlphaFoldDB" id="A0A7G3ULJ2"/>
<evidence type="ECO:0000313" key="12">
    <source>
        <dbReference type="Proteomes" id="UP000005940"/>
    </source>
</evidence>
<protein>
    <recommendedName>
        <fullName evidence="2">histidine kinase</fullName>
        <ecNumber evidence="2">2.7.13.3</ecNumber>
    </recommendedName>
</protein>
<comment type="catalytic activity">
    <reaction evidence="1">
        <text>ATP + protein L-histidine = ADP + protein N-phospho-L-histidine.</text>
        <dbReference type="EC" id="2.7.13.3"/>
    </reaction>
</comment>
<organism evidence="11 12">
    <name type="scientific">Streptomyces tsukubensis (strain DSM 42081 / NBRC 108919 / NRRL 18488 / 9993)</name>
    <dbReference type="NCBI Taxonomy" id="1114943"/>
    <lineage>
        <taxon>Bacteria</taxon>
        <taxon>Bacillati</taxon>
        <taxon>Actinomycetota</taxon>
        <taxon>Actinomycetes</taxon>
        <taxon>Kitasatosporales</taxon>
        <taxon>Streptomycetaceae</taxon>
        <taxon>Streptomyces</taxon>
    </lineage>
</organism>
<name>A0A7G3ULJ2_STRT9</name>
<keyword evidence="8" id="KW-0902">Two-component regulatory system</keyword>
<keyword evidence="7" id="KW-0067">ATP-binding</keyword>
<feature type="domain" description="GAF" evidence="10">
    <location>
        <begin position="1"/>
        <end position="146"/>
    </location>
</feature>
<sequence>MFAAVAAEVGRAVGSDLTGICRFDPDDTASAVGSWSAAGHTPPFPVGTWIRLGGRNVVTRVYETGRPARIDTPADASGEPADYARQRRFGPVVGVPVNVEGRLWGTVMVISMSSEPLPPDTEDRLAGFTDLLANAIANTQARTELRAYAEEQAALRRVATLVARAALPDEVFAAVAAEAGQLLGADFTVLGRYEPAGAATYVAAWTRTGREFPVGIRVEPGGTNIHTMVFESGSPARIDDYTVVTSGAAARVGRDWGFRAAVGMPISVEGHLWGCVSVASMAASPLPPDTEDRLAGFTELVATALAQAEAQATLTASRARIVTAADGARRRIERDLHDGTQQRLVSLALQLRTAQLAVPPGADELSQQLDEVADGLVEAVDELREIARGIHPAVLVEGGLHAALKALARRSAVPVRLDNAARDRYPGPIETAAYYAVSEALTNSAKHSGATLVDVRVDIRDGRLHIGISDDGEGGADPRPGGGLIGLTDRVEALGGRLGLHSPHGSGTTLQLSLPLDGRGEPARTAAPGPQDHDAVPVGT</sequence>
<dbReference type="EC" id="2.7.13.3" evidence="2"/>
<evidence type="ECO:0000256" key="1">
    <source>
        <dbReference type="ARBA" id="ARBA00000085"/>
    </source>
</evidence>
<evidence type="ECO:0000256" key="4">
    <source>
        <dbReference type="ARBA" id="ARBA00022679"/>
    </source>
</evidence>
<dbReference type="Pfam" id="PF01590">
    <property type="entry name" value="GAF"/>
    <property type="match status" value="2"/>
</dbReference>
<dbReference type="GO" id="GO:0046983">
    <property type="term" value="F:protein dimerization activity"/>
    <property type="evidence" value="ECO:0007669"/>
    <property type="project" value="InterPro"/>
</dbReference>
<evidence type="ECO:0000256" key="3">
    <source>
        <dbReference type="ARBA" id="ARBA00022553"/>
    </source>
</evidence>
<accession>A0A7G3ULJ2</accession>
<feature type="compositionally biased region" description="Basic and acidic residues" evidence="9">
    <location>
        <begin position="531"/>
        <end position="540"/>
    </location>
</feature>
<keyword evidence="3" id="KW-0597">Phosphoprotein</keyword>
<evidence type="ECO:0000256" key="9">
    <source>
        <dbReference type="SAM" id="MobiDB-lite"/>
    </source>
</evidence>
<feature type="domain" description="GAF" evidence="10">
    <location>
        <begin position="167"/>
        <end position="315"/>
    </location>
</feature>
<dbReference type="InterPro" id="IPR003018">
    <property type="entry name" value="GAF"/>
</dbReference>
<dbReference type="SUPFAM" id="SSF55781">
    <property type="entry name" value="GAF domain-like"/>
    <property type="match status" value="2"/>
</dbReference>
<dbReference type="GO" id="GO:0000155">
    <property type="term" value="F:phosphorelay sensor kinase activity"/>
    <property type="evidence" value="ECO:0007669"/>
    <property type="project" value="InterPro"/>
</dbReference>
<dbReference type="InterPro" id="IPR029016">
    <property type="entry name" value="GAF-like_dom_sf"/>
</dbReference>
<dbReference type="SUPFAM" id="SSF55874">
    <property type="entry name" value="ATPase domain of HSP90 chaperone/DNA topoisomerase II/histidine kinase"/>
    <property type="match status" value="1"/>
</dbReference>
<dbReference type="EMBL" id="CP029159">
    <property type="protein sequence ID" value="QKM71323.1"/>
    <property type="molecule type" value="Genomic_DNA"/>
</dbReference>
<dbReference type="Pfam" id="PF07730">
    <property type="entry name" value="HisKA_3"/>
    <property type="match status" value="1"/>
</dbReference>
<dbReference type="PANTHER" id="PTHR24421">
    <property type="entry name" value="NITRATE/NITRITE SENSOR PROTEIN NARX-RELATED"/>
    <property type="match status" value="1"/>
</dbReference>
<keyword evidence="4" id="KW-0808">Transferase</keyword>
<dbReference type="PANTHER" id="PTHR24421:SF10">
    <property type="entry name" value="NITRATE_NITRITE SENSOR PROTEIN NARQ"/>
    <property type="match status" value="1"/>
</dbReference>
<evidence type="ECO:0000259" key="10">
    <source>
        <dbReference type="SMART" id="SM00065"/>
    </source>
</evidence>
<dbReference type="SMART" id="SM00065">
    <property type="entry name" value="GAF"/>
    <property type="match status" value="2"/>
</dbReference>
<dbReference type="InterPro" id="IPR050482">
    <property type="entry name" value="Sensor_HK_TwoCompSys"/>
</dbReference>
<evidence type="ECO:0000313" key="11">
    <source>
        <dbReference type="EMBL" id="QKM71323.1"/>
    </source>
</evidence>
<dbReference type="GO" id="GO:0005524">
    <property type="term" value="F:ATP binding"/>
    <property type="evidence" value="ECO:0007669"/>
    <property type="project" value="UniProtKB-KW"/>
</dbReference>
<proteinExistence type="predicted"/>
<dbReference type="InterPro" id="IPR011712">
    <property type="entry name" value="Sig_transdc_His_kin_sub3_dim/P"/>
</dbReference>
<evidence type="ECO:0000256" key="6">
    <source>
        <dbReference type="ARBA" id="ARBA00022777"/>
    </source>
</evidence>